<dbReference type="InParanoid" id="G7E437"/>
<accession>G7E437</accession>
<proteinExistence type="predicted"/>
<evidence type="ECO:0000256" key="1">
    <source>
        <dbReference type="SAM" id="SignalP"/>
    </source>
</evidence>
<keyword evidence="3" id="KW-1185">Reference proteome</keyword>
<dbReference type="AlphaFoldDB" id="G7E437"/>
<reference evidence="2 3" key="1">
    <citation type="journal article" date="2011" name="J. Gen. Appl. Microbiol.">
        <title>Draft genome sequencing of the enigmatic basidiomycete Mixia osmundae.</title>
        <authorList>
            <person name="Nishida H."/>
            <person name="Nagatsuka Y."/>
            <person name="Sugiyama J."/>
        </authorList>
    </citation>
    <scope>NUCLEOTIDE SEQUENCE [LARGE SCALE GENOMIC DNA]</scope>
    <source>
        <strain evidence="3">CBS 9802 / IAM 14324 / JCM 22182 / KY 12970</strain>
    </source>
</reference>
<reference evidence="2 3" key="2">
    <citation type="journal article" date="2012" name="Open Biol.">
        <title>Characteristics of nucleosomes and linker DNA regions on the genome of the basidiomycete Mixia osmundae revealed by mono- and dinucleosome mapping.</title>
        <authorList>
            <person name="Nishida H."/>
            <person name="Kondo S."/>
            <person name="Matsumoto T."/>
            <person name="Suzuki Y."/>
            <person name="Yoshikawa H."/>
            <person name="Taylor T.D."/>
            <person name="Sugiyama J."/>
        </authorList>
    </citation>
    <scope>NUCLEOTIDE SEQUENCE [LARGE SCALE GENOMIC DNA]</scope>
    <source>
        <strain evidence="3">CBS 9802 / IAM 14324 / JCM 22182 / KY 12970</strain>
    </source>
</reference>
<gene>
    <name evidence="2" type="primary">Mo04275</name>
    <name evidence="2" type="ORF">E5Q_04275</name>
</gene>
<evidence type="ECO:0000313" key="3">
    <source>
        <dbReference type="Proteomes" id="UP000009131"/>
    </source>
</evidence>
<name>G7E437_MIXOS</name>
<dbReference type="Proteomes" id="UP000009131">
    <property type="component" value="Unassembled WGS sequence"/>
</dbReference>
<comment type="caution">
    <text evidence="2">The sequence shown here is derived from an EMBL/GenBank/DDBJ whole genome shotgun (WGS) entry which is preliminary data.</text>
</comment>
<organism evidence="2 3">
    <name type="scientific">Mixia osmundae (strain CBS 9802 / IAM 14324 / JCM 22182 / KY 12970)</name>
    <dbReference type="NCBI Taxonomy" id="764103"/>
    <lineage>
        <taxon>Eukaryota</taxon>
        <taxon>Fungi</taxon>
        <taxon>Dikarya</taxon>
        <taxon>Basidiomycota</taxon>
        <taxon>Pucciniomycotina</taxon>
        <taxon>Mixiomycetes</taxon>
        <taxon>Mixiales</taxon>
        <taxon>Mixiaceae</taxon>
        <taxon>Mixia</taxon>
    </lineage>
</organism>
<feature type="signal peptide" evidence="1">
    <location>
        <begin position="1"/>
        <end position="20"/>
    </location>
</feature>
<feature type="chain" id="PRO_5009955727" evidence="1">
    <location>
        <begin position="21"/>
        <end position="303"/>
    </location>
</feature>
<sequence>MHFIKLASMLFTLLTTAVLSSPVGPQVGGVVTGGITVNPQYYMVLISRRNDYKPSFTFQLAYNSVQSYYGALLVCNNDISTDTCGAGYIAHGGVGDARWSDWFFTGSYYEVTVRLAHKADGTMTGWTLKSGTANSHYLVYAPLVRHIYKMGFATFVSMLAALITTVVLSSPVGPQVGVVTGGINVFPQYYMSLAENRDFYRSHFTFQLAYNSAQAFYGALLVCNNDEKTFTCGGGPVAHGGAGDDRWSDWFFTGTFYEVTVRLTHKADGTIIGWTLKGGDEASRFIAYASLENLQTHATIPYI</sequence>
<dbReference type="EMBL" id="BABT02000129">
    <property type="protein sequence ID" value="GAA97597.1"/>
    <property type="molecule type" value="Genomic_DNA"/>
</dbReference>
<protein>
    <submittedName>
        <fullName evidence="2">Uncharacterized protein</fullName>
    </submittedName>
</protein>
<dbReference type="RefSeq" id="XP_014568254.1">
    <property type="nucleotide sequence ID" value="XM_014712768.1"/>
</dbReference>
<evidence type="ECO:0000313" key="2">
    <source>
        <dbReference type="EMBL" id="GAA97597.1"/>
    </source>
</evidence>
<dbReference type="HOGENOM" id="CLU_918561_0_0_1"/>
<keyword evidence="1" id="KW-0732">Signal</keyword>